<reference evidence="1 2" key="1">
    <citation type="submission" date="2021-03" db="EMBL/GenBank/DDBJ databases">
        <title>Genomic Encyclopedia of Type Strains, Phase IV (KMG-IV): sequencing the most valuable type-strain genomes for metagenomic binning, comparative biology and taxonomic classification.</title>
        <authorList>
            <person name="Goeker M."/>
        </authorList>
    </citation>
    <scope>NUCLEOTIDE SEQUENCE [LARGE SCALE GENOMIC DNA]</scope>
    <source>
        <strain evidence="1 2">DSM 26048</strain>
    </source>
</reference>
<organism evidence="1 2">
    <name type="scientific">Paenibacillus eucommiae</name>
    <dbReference type="NCBI Taxonomy" id="1355755"/>
    <lineage>
        <taxon>Bacteria</taxon>
        <taxon>Bacillati</taxon>
        <taxon>Bacillota</taxon>
        <taxon>Bacilli</taxon>
        <taxon>Bacillales</taxon>
        <taxon>Paenibacillaceae</taxon>
        <taxon>Paenibacillus</taxon>
    </lineage>
</organism>
<dbReference type="RefSeq" id="WP_281068938.1">
    <property type="nucleotide sequence ID" value="NZ_JAGGLB010000046.1"/>
</dbReference>
<evidence type="ECO:0000313" key="1">
    <source>
        <dbReference type="EMBL" id="MBP1996254.1"/>
    </source>
</evidence>
<sequence>MNPNELYGIGGTQKSGEFTYIAGLKRSRRELLVPIRKIEDGGAV</sequence>
<keyword evidence="2" id="KW-1185">Reference proteome</keyword>
<gene>
    <name evidence="1" type="ORF">J2Z66_007900</name>
</gene>
<comment type="caution">
    <text evidence="1">The sequence shown here is derived from an EMBL/GenBank/DDBJ whole genome shotgun (WGS) entry which is preliminary data.</text>
</comment>
<dbReference type="EMBL" id="JAGGLB010000046">
    <property type="protein sequence ID" value="MBP1996254.1"/>
    <property type="molecule type" value="Genomic_DNA"/>
</dbReference>
<name>A0ABS4JBY6_9BACL</name>
<accession>A0ABS4JBY6</accession>
<proteinExistence type="predicted"/>
<protein>
    <submittedName>
        <fullName evidence="1">Uncharacterized protein</fullName>
    </submittedName>
</protein>
<dbReference type="Proteomes" id="UP001519287">
    <property type="component" value="Unassembled WGS sequence"/>
</dbReference>
<evidence type="ECO:0000313" key="2">
    <source>
        <dbReference type="Proteomes" id="UP001519287"/>
    </source>
</evidence>